<dbReference type="RefSeq" id="WP_188518848.1">
    <property type="nucleotide sequence ID" value="NZ_BMES01000002.1"/>
</dbReference>
<dbReference type="PANTHER" id="PTHR44757:SF10">
    <property type="entry name" value="MEMBRANE PROTEIN"/>
    <property type="match status" value="1"/>
</dbReference>
<dbReference type="Proteomes" id="UP000603912">
    <property type="component" value="Unassembled WGS sequence"/>
</dbReference>
<dbReference type="SMART" id="SM00052">
    <property type="entry name" value="EAL"/>
    <property type="match status" value="1"/>
</dbReference>
<dbReference type="SUPFAM" id="SSF141868">
    <property type="entry name" value="EAL domain-like"/>
    <property type="match status" value="1"/>
</dbReference>
<dbReference type="AlphaFoldDB" id="A0A917I9G3"/>
<feature type="transmembrane region" description="Helical" evidence="1">
    <location>
        <begin position="260"/>
        <end position="279"/>
    </location>
</feature>
<dbReference type="Gene3D" id="3.20.20.450">
    <property type="entry name" value="EAL domain"/>
    <property type="match status" value="1"/>
</dbReference>
<feature type="transmembrane region" description="Helical" evidence="1">
    <location>
        <begin position="6"/>
        <end position="28"/>
    </location>
</feature>
<accession>A0A917I9G3</accession>
<reference evidence="4" key="2">
    <citation type="submission" date="2020-09" db="EMBL/GenBank/DDBJ databases">
        <authorList>
            <person name="Sun Q."/>
            <person name="Zhou Y."/>
        </authorList>
    </citation>
    <scope>NUCLEOTIDE SEQUENCE</scope>
    <source>
        <strain evidence="4">CGMCC 1.12214</strain>
    </source>
</reference>
<proteinExistence type="predicted"/>
<reference evidence="4" key="1">
    <citation type="journal article" date="2014" name="Int. J. Syst. Evol. Microbiol.">
        <title>Complete genome sequence of Corynebacterium casei LMG S-19264T (=DSM 44701T), isolated from a smear-ripened cheese.</title>
        <authorList>
            <consortium name="US DOE Joint Genome Institute (JGI-PGF)"/>
            <person name="Walter F."/>
            <person name="Albersmeier A."/>
            <person name="Kalinowski J."/>
            <person name="Ruckert C."/>
        </authorList>
    </citation>
    <scope>NUCLEOTIDE SEQUENCE</scope>
    <source>
        <strain evidence="4">CGMCC 1.12214</strain>
    </source>
</reference>
<dbReference type="GO" id="GO:0003824">
    <property type="term" value="F:catalytic activity"/>
    <property type="evidence" value="ECO:0007669"/>
    <property type="project" value="UniProtKB-ARBA"/>
</dbReference>
<keyword evidence="1" id="KW-0472">Membrane</keyword>
<sequence length="730" mass="79545">MTARIVWPVAAVLVSLLVLAVGGIILASQRANEIANDRQRSMLAAVLDDEKAKALRDLAVTISSSDAIAALQHPMSAERAQRFIGAALETAYGFDQSFVLTPENVVVTGRVAGETGDQRRFAAVRPALNGVIQVVRDRLARMALRRDPTALTQDETDAAVLRTGEARLIFDGAILRVAAAVAAPAREGDSAFGGLIAAASVPLGPAALERIGRASGHANLRLETVAAQEQGFPVVDEQGAVRAYLVWRKDRPGDIVLERVLPAIVAALLAIGLFSVFMFNHVRKVTTELVAREAEATHLANHDRLSGLPNRAFFTDRLDSELARFATTGEGLAVLFLDLDKFKDINDIHGHSAGDTLIRIVARRLTGVLRGADTLARFGGDEFAIIQTGVRSAHDCASLAHRVLDAIREPIELNGVLAHVGISIGIALAPDNANERDVLMRLADVALYRAKREGRNRYSFFEVGMDETLRMRKIVEEDLRHALQRDEVKVVYQPQFSADGRKILGVEALVRWTHPVHGAISPADFIPVAEQRGLIGPLGEYVLRRACQDGRRWKNITVAVNVSPVQFRQKDFVSTVARIVQEEEMDPARVELELTEGVLVDDADAAENAMMELRALGLRFALDDFGTGYSSLIYLRRFAFDKIKIDRSFLESMETTGESAILVHSCVHLGRALGLTVTAEGVETAEQQRFLQAVGCHQLQGFLFCKPVSPEKIDELLGLVADEGTISRSA</sequence>
<evidence type="ECO:0000259" key="3">
    <source>
        <dbReference type="PROSITE" id="PS50887"/>
    </source>
</evidence>
<protein>
    <submittedName>
        <fullName evidence="4">Diguanylate cyclase</fullName>
    </submittedName>
</protein>
<organism evidence="4 5">
    <name type="scientific">Alsobacter metallidurans</name>
    <dbReference type="NCBI Taxonomy" id="340221"/>
    <lineage>
        <taxon>Bacteria</taxon>
        <taxon>Pseudomonadati</taxon>
        <taxon>Pseudomonadota</taxon>
        <taxon>Alphaproteobacteria</taxon>
        <taxon>Hyphomicrobiales</taxon>
        <taxon>Alsobacteraceae</taxon>
        <taxon>Alsobacter</taxon>
    </lineage>
</organism>
<name>A0A917I9G3_9HYPH</name>
<dbReference type="InterPro" id="IPR035919">
    <property type="entry name" value="EAL_sf"/>
</dbReference>
<feature type="domain" description="GGDEF" evidence="3">
    <location>
        <begin position="330"/>
        <end position="463"/>
    </location>
</feature>
<dbReference type="CDD" id="cd01948">
    <property type="entry name" value="EAL"/>
    <property type="match status" value="1"/>
</dbReference>
<keyword evidence="5" id="KW-1185">Reference proteome</keyword>
<dbReference type="InterPro" id="IPR043128">
    <property type="entry name" value="Rev_trsase/Diguanyl_cyclase"/>
</dbReference>
<feature type="domain" description="EAL" evidence="2">
    <location>
        <begin position="472"/>
        <end position="721"/>
    </location>
</feature>
<evidence type="ECO:0000313" key="5">
    <source>
        <dbReference type="Proteomes" id="UP000603912"/>
    </source>
</evidence>
<dbReference type="FunFam" id="3.30.70.270:FF:000001">
    <property type="entry name" value="Diguanylate cyclase domain protein"/>
    <property type="match status" value="1"/>
</dbReference>
<evidence type="ECO:0000256" key="1">
    <source>
        <dbReference type="SAM" id="Phobius"/>
    </source>
</evidence>
<dbReference type="Pfam" id="PF00563">
    <property type="entry name" value="EAL"/>
    <property type="match status" value="1"/>
</dbReference>
<keyword evidence="1" id="KW-0812">Transmembrane</keyword>
<dbReference type="InterPro" id="IPR029787">
    <property type="entry name" value="Nucleotide_cyclase"/>
</dbReference>
<evidence type="ECO:0000259" key="2">
    <source>
        <dbReference type="PROSITE" id="PS50883"/>
    </source>
</evidence>
<dbReference type="InterPro" id="IPR000160">
    <property type="entry name" value="GGDEF_dom"/>
</dbReference>
<dbReference type="NCBIfam" id="TIGR00254">
    <property type="entry name" value="GGDEF"/>
    <property type="match status" value="1"/>
</dbReference>
<dbReference type="SUPFAM" id="SSF55073">
    <property type="entry name" value="Nucleotide cyclase"/>
    <property type="match status" value="1"/>
</dbReference>
<dbReference type="PROSITE" id="PS50887">
    <property type="entry name" value="GGDEF"/>
    <property type="match status" value="1"/>
</dbReference>
<dbReference type="PANTHER" id="PTHR44757">
    <property type="entry name" value="DIGUANYLATE CYCLASE DGCP"/>
    <property type="match status" value="1"/>
</dbReference>
<dbReference type="EMBL" id="BMES01000002">
    <property type="protein sequence ID" value="GGH25970.1"/>
    <property type="molecule type" value="Genomic_DNA"/>
</dbReference>
<comment type="caution">
    <text evidence="4">The sequence shown here is derived from an EMBL/GenBank/DDBJ whole genome shotgun (WGS) entry which is preliminary data.</text>
</comment>
<dbReference type="InterPro" id="IPR052155">
    <property type="entry name" value="Biofilm_reg_signaling"/>
</dbReference>
<dbReference type="Gene3D" id="3.30.70.270">
    <property type="match status" value="1"/>
</dbReference>
<dbReference type="InterPro" id="IPR001633">
    <property type="entry name" value="EAL_dom"/>
</dbReference>
<dbReference type="SMART" id="SM00267">
    <property type="entry name" value="GGDEF"/>
    <property type="match status" value="1"/>
</dbReference>
<gene>
    <name evidence="4" type="ORF">GCM10007036_33420</name>
</gene>
<dbReference type="PROSITE" id="PS50883">
    <property type="entry name" value="EAL"/>
    <property type="match status" value="1"/>
</dbReference>
<dbReference type="CDD" id="cd01949">
    <property type="entry name" value="GGDEF"/>
    <property type="match status" value="1"/>
</dbReference>
<keyword evidence="1" id="KW-1133">Transmembrane helix</keyword>
<evidence type="ECO:0000313" key="4">
    <source>
        <dbReference type="EMBL" id="GGH25970.1"/>
    </source>
</evidence>
<dbReference type="Pfam" id="PF00990">
    <property type="entry name" value="GGDEF"/>
    <property type="match status" value="1"/>
</dbReference>